<dbReference type="PANTHER" id="PTHR44688">
    <property type="entry name" value="DNA-BINDING TRANSCRIPTIONAL ACTIVATOR DEVR_DOSR"/>
    <property type="match status" value="1"/>
</dbReference>
<evidence type="ECO:0000313" key="9">
    <source>
        <dbReference type="Proteomes" id="UP000023772"/>
    </source>
</evidence>
<keyword evidence="9" id="KW-1185">Reference proteome</keyword>
<dbReference type="eggNOG" id="COG0745">
    <property type="taxonomic scope" value="Bacteria"/>
</dbReference>
<evidence type="ECO:0000256" key="2">
    <source>
        <dbReference type="ARBA" id="ARBA00023125"/>
    </source>
</evidence>
<dbReference type="PANTHER" id="PTHR44688:SF16">
    <property type="entry name" value="DNA-BINDING TRANSCRIPTIONAL ACTIVATOR DEVR_DOSR"/>
    <property type="match status" value="1"/>
</dbReference>
<protein>
    <submittedName>
        <fullName evidence="8">Two-component system, OmpR family, alkaline phosphatase synthesis response regulator PhoP</fullName>
    </submittedName>
</protein>
<dbReference type="Gene3D" id="3.40.50.2300">
    <property type="match status" value="1"/>
</dbReference>
<dbReference type="EMBL" id="CP007451">
    <property type="protein sequence ID" value="AHW62253.1"/>
    <property type="molecule type" value="Genomic_DNA"/>
</dbReference>
<feature type="domain" description="HTH luxR-type" evidence="5">
    <location>
        <begin position="265"/>
        <end position="329"/>
    </location>
</feature>
<organism evidence="8 10">
    <name type="scientific">Draconibacterium orientale</name>
    <dbReference type="NCBI Taxonomy" id="1168034"/>
    <lineage>
        <taxon>Bacteria</taxon>
        <taxon>Pseudomonadati</taxon>
        <taxon>Bacteroidota</taxon>
        <taxon>Bacteroidia</taxon>
        <taxon>Marinilabiliales</taxon>
        <taxon>Prolixibacteraceae</taxon>
        <taxon>Draconibacterium</taxon>
    </lineage>
</organism>
<dbReference type="InterPro" id="IPR011006">
    <property type="entry name" value="CheY-like_superfamily"/>
</dbReference>
<dbReference type="Proteomes" id="UP000181981">
    <property type="component" value="Unassembled WGS sequence"/>
</dbReference>
<feature type="domain" description="Response regulatory" evidence="6">
    <location>
        <begin position="7"/>
        <end position="123"/>
    </location>
</feature>
<evidence type="ECO:0000256" key="1">
    <source>
        <dbReference type="ARBA" id="ARBA00023015"/>
    </source>
</evidence>
<dbReference type="SMART" id="SM00421">
    <property type="entry name" value="HTH_LUXR"/>
    <property type="match status" value="1"/>
</dbReference>
<evidence type="ECO:0000256" key="3">
    <source>
        <dbReference type="ARBA" id="ARBA00023163"/>
    </source>
</evidence>
<gene>
    <name evidence="7" type="ORF">FH5T_18435</name>
    <name evidence="8" type="ORF">SAMN05444285_1011</name>
</gene>
<dbReference type="CDD" id="cd06170">
    <property type="entry name" value="LuxR_C_like"/>
    <property type="match status" value="1"/>
</dbReference>
<dbReference type="PRINTS" id="PR00038">
    <property type="entry name" value="HTHLUXR"/>
</dbReference>
<dbReference type="Pfam" id="PF00196">
    <property type="entry name" value="GerE"/>
    <property type="match status" value="1"/>
</dbReference>
<dbReference type="PROSITE" id="PS50110">
    <property type="entry name" value="RESPONSE_REGULATORY"/>
    <property type="match status" value="1"/>
</dbReference>
<evidence type="ECO:0000313" key="10">
    <source>
        <dbReference type="Proteomes" id="UP000181981"/>
    </source>
</evidence>
<keyword evidence="3" id="KW-0804">Transcription</keyword>
<evidence type="ECO:0000256" key="4">
    <source>
        <dbReference type="PROSITE-ProRule" id="PRU00169"/>
    </source>
</evidence>
<keyword evidence="2" id="KW-0238">DNA-binding</keyword>
<keyword evidence="1" id="KW-0805">Transcription regulation</keyword>
<dbReference type="GO" id="GO:0003677">
    <property type="term" value="F:DNA binding"/>
    <property type="evidence" value="ECO:0007669"/>
    <property type="project" value="UniProtKB-KW"/>
</dbReference>
<dbReference type="SMART" id="SM00448">
    <property type="entry name" value="REC"/>
    <property type="match status" value="1"/>
</dbReference>
<reference evidence="7 9" key="1">
    <citation type="submission" date="2014-03" db="EMBL/GenBank/DDBJ databases">
        <title>Complete genome sequence of a deeply braunched marine Bacteroidia bacterium Draconibacterium orientale type strain FH5T.</title>
        <authorList>
            <person name="Li X."/>
            <person name="Wang X."/>
            <person name="Xie Z."/>
            <person name="Du Z."/>
            <person name="Chen G."/>
        </authorList>
    </citation>
    <scope>NUCLEOTIDE SEQUENCE [LARGE SCALE GENOMIC DNA]</scope>
    <source>
        <strain evidence="7 9">FH5</strain>
    </source>
</reference>
<dbReference type="Proteomes" id="UP000023772">
    <property type="component" value="Chromosome"/>
</dbReference>
<dbReference type="InterPro" id="IPR000792">
    <property type="entry name" value="Tscrpt_reg_LuxR_C"/>
</dbReference>
<evidence type="ECO:0000259" key="5">
    <source>
        <dbReference type="PROSITE" id="PS50043"/>
    </source>
</evidence>
<dbReference type="STRING" id="1168034.FH5T_18435"/>
<dbReference type="RefSeq" id="WP_038561769.1">
    <property type="nucleotide sequence ID" value="NZ_FOHT01000001.1"/>
</dbReference>
<dbReference type="Pfam" id="PF00072">
    <property type="entry name" value="Response_reg"/>
    <property type="match status" value="1"/>
</dbReference>
<dbReference type="AlphaFoldDB" id="X5DGY9"/>
<dbReference type="GO" id="GO:0006355">
    <property type="term" value="P:regulation of DNA-templated transcription"/>
    <property type="evidence" value="ECO:0007669"/>
    <property type="project" value="InterPro"/>
</dbReference>
<proteinExistence type="predicted"/>
<evidence type="ECO:0000259" key="6">
    <source>
        <dbReference type="PROSITE" id="PS50110"/>
    </source>
</evidence>
<dbReference type="EMBL" id="FOHT01000001">
    <property type="protein sequence ID" value="SES62967.1"/>
    <property type="molecule type" value="Genomic_DNA"/>
</dbReference>
<sequence length="330" mass="38614">MNTYYKKLLILKSIEFTDNQFELALKKAGYEITTAVNVEVVLERIASQKVDLIICPRKLNGESGFSIFKRLRPYLLTTAVPFFLFLQKYDEKDIMIGLEMGIDNFIFKPIDIDSVIRKVDRAFYKRTELNVFTLKHFKKYFSKSDVPMFFLEGNQVACVNEAFKKLVKRKSEDMENQRFDWLFSIANYEKNEYHYRQFVNGVTEICKLKEVTCCSTNGVKYNINLHRGNQFDIRSAFAEILPLNNDFAKVDSKSDEKEALSRLDIAKEKYGLTKRELEVFHLSANGLTVKELAAELKISERTIEKHRANIRRKTQTRSILETMWVIDSNH</sequence>
<dbReference type="KEGG" id="dori:FH5T_18435"/>
<evidence type="ECO:0000313" key="7">
    <source>
        <dbReference type="EMBL" id="AHW62253.1"/>
    </source>
</evidence>
<evidence type="ECO:0000313" key="8">
    <source>
        <dbReference type="EMBL" id="SES62967.1"/>
    </source>
</evidence>
<dbReference type="InterPro" id="IPR036388">
    <property type="entry name" value="WH-like_DNA-bd_sf"/>
</dbReference>
<dbReference type="SUPFAM" id="SSF52172">
    <property type="entry name" value="CheY-like"/>
    <property type="match status" value="1"/>
</dbReference>
<dbReference type="Gene3D" id="1.10.10.10">
    <property type="entry name" value="Winged helix-like DNA-binding domain superfamily/Winged helix DNA-binding domain"/>
    <property type="match status" value="1"/>
</dbReference>
<dbReference type="GO" id="GO:0000160">
    <property type="term" value="P:phosphorelay signal transduction system"/>
    <property type="evidence" value="ECO:0007669"/>
    <property type="project" value="InterPro"/>
</dbReference>
<dbReference type="SUPFAM" id="SSF46894">
    <property type="entry name" value="C-terminal effector domain of the bipartite response regulators"/>
    <property type="match status" value="1"/>
</dbReference>
<name>X5DGY9_9BACT</name>
<accession>X5DGY9</accession>
<dbReference type="InterPro" id="IPR016032">
    <property type="entry name" value="Sig_transdc_resp-reg_C-effctor"/>
</dbReference>
<dbReference type="HOGENOM" id="CLU_841283_0_0_10"/>
<dbReference type="OrthoDB" id="1050047at2"/>
<dbReference type="InterPro" id="IPR001789">
    <property type="entry name" value="Sig_transdc_resp-reg_receiver"/>
</dbReference>
<reference evidence="8 10" key="2">
    <citation type="submission" date="2016-10" db="EMBL/GenBank/DDBJ databases">
        <authorList>
            <person name="de Groot N.N."/>
        </authorList>
    </citation>
    <scope>NUCLEOTIDE SEQUENCE [LARGE SCALE GENOMIC DNA]</scope>
    <source>
        <strain evidence="8 10">DSM 25947</strain>
    </source>
</reference>
<comment type="caution">
    <text evidence="4">Lacks conserved residue(s) required for the propagation of feature annotation.</text>
</comment>
<dbReference type="PROSITE" id="PS50043">
    <property type="entry name" value="HTH_LUXR_2"/>
    <property type="match status" value="1"/>
</dbReference>